<dbReference type="KEGG" id="cbx:Cenrod_0561"/>
<evidence type="ECO:0000313" key="2">
    <source>
        <dbReference type="EMBL" id="AGX86674.1"/>
    </source>
</evidence>
<reference evidence="2 3" key="1">
    <citation type="journal article" date="2013" name="Genome Biol.">
        <title>Genomic analysis reveals key aspects of prokaryotic symbiosis in the phototrophic consortium "Chlorochromatium aggregatum".</title>
        <authorList>
            <person name="Liu Z."/>
            <person name="Muller J."/>
            <person name="Li T."/>
            <person name="Alvey R.M."/>
            <person name="Vogl K."/>
            <person name="Frigaard N.U."/>
            <person name="Rockwell N.C."/>
            <person name="Boyd E.S."/>
            <person name="Tomsho L.P."/>
            <person name="Schuster S.C."/>
            <person name="Henke P."/>
            <person name="Rohde M."/>
            <person name="Overmann J."/>
            <person name="Bryant D.A."/>
        </authorList>
    </citation>
    <scope>NUCLEOTIDE SEQUENCE [LARGE SCALE GENOMIC DNA]</scope>
    <source>
        <strain evidence="2">CR</strain>
    </source>
</reference>
<dbReference type="EMBL" id="CP004885">
    <property type="protein sequence ID" value="AGX86674.1"/>
    <property type="molecule type" value="Genomic_DNA"/>
</dbReference>
<evidence type="ECO:0000313" key="3">
    <source>
        <dbReference type="Proteomes" id="UP000017184"/>
    </source>
</evidence>
<dbReference type="HOGENOM" id="CLU_3248847_0_0_4"/>
<accession>U5N903</accession>
<evidence type="ECO:0000256" key="1">
    <source>
        <dbReference type="SAM" id="MobiDB-lite"/>
    </source>
</evidence>
<keyword evidence="3" id="KW-1185">Reference proteome</keyword>
<protein>
    <submittedName>
        <fullName evidence="2">Uncharacterized protein</fullName>
    </submittedName>
</protein>
<feature type="region of interest" description="Disordered" evidence="1">
    <location>
        <begin position="12"/>
        <end position="42"/>
    </location>
</feature>
<sequence>MGNIMAVALTPQHRNPIPLPLGKGGFEKPLRDLHSNLPSLGE</sequence>
<proteinExistence type="predicted"/>
<gene>
    <name evidence="2" type="ORF">Cenrod_0561</name>
</gene>
<dbReference type="Proteomes" id="UP000017184">
    <property type="component" value="Chromosome"/>
</dbReference>
<dbReference type="STRING" id="946483.Cenrod_0561"/>
<feature type="compositionally biased region" description="Basic and acidic residues" evidence="1">
    <location>
        <begin position="25"/>
        <end position="34"/>
    </location>
</feature>
<organism evidence="2 3">
    <name type="scientific">Candidatus Symbiobacter mobilis CR</name>
    <dbReference type="NCBI Taxonomy" id="946483"/>
    <lineage>
        <taxon>Bacteria</taxon>
        <taxon>Pseudomonadati</taxon>
        <taxon>Pseudomonadota</taxon>
        <taxon>Betaproteobacteria</taxon>
        <taxon>Burkholderiales</taxon>
        <taxon>Comamonadaceae</taxon>
    </lineage>
</organism>
<name>U5N903_9BURK</name>
<dbReference type="AlphaFoldDB" id="U5N903"/>